<evidence type="ECO:0000256" key="1">
    <source>
        <dbReference type="ARBA" id="ARBA00004370"/>
    </source>
</evidence>
<evidence type="ECO:0000313" key="9">
    <source>
        <dbReference type="EMBL" id="CAD8285514.1"/>
    </source>
</evidence>
<dbReference type="SUPFAM" id="SSF49562">
    <property type="entry name" value="C2 domain (Calcium/lipid-binding domain, CaLB)"/>
    <property type="match status" value="2"/>
</dbReference>
<evidence type="ECO:0000256" key="4">
    <source>
        <dbReference type="ARBA" id="ARBA00023121"/>
    </source>
</evidence>
<keyword evidence="3" id="KW-0445">Lipid transport</keyword>
<dbReference type="Pfam" id="PF00168">
    <property type="entry name" value="C2"/>
    <property type="match status" value="2"/>
</dbReference>
<feature type="domain" description="C2" evidence="7">
    <location>
        <begin position="494"/>
        <end position="627"/>
    </location>
</feature>
<evidence type="ECO:0000259" key="8">
    <source>
        <dbReference type="PROSITE" id="PS51847"/>
    </source>
</evidence>
<feature type="chain" id="PRO_5030521144" description="C2 domain-containing protein" evidence="6">
    <location>
        <begin position="16"/>
        <end position="650"/>
    </location>
</feature>
<dbReference type="InterPro" id="IPR035892">
    <property type="entry name" value="C2_domain_sf"/>
</dbReference>
<dbReference type="InterPro" id="IPR031468">
    <property type="entry name" value="SMP_LBD"/>
</dbReference>
<protein>
    <recommendedName>
        <fullName evidence="10">C2 domain-containing protein</fullName>
    </recommendedName>
</protein>
<dbReference type="PANTHER" id="PTHR10774">
    <property type="entry name" value="EXTENDED SYNAPTOTAGMIN-RELATED"/>
    <property type="match status" value="1"/>
</dbReference>
<organism evidence="9">
    <name type="scientific">Chlamydomonas euryale</name>
    <dbReference type="NCBI Taxonomy" id="1486919"/>
    <lineage>
        <taxon>Eukaryota</taxon>
        <taxon>Viridiplantae</taxon>
        <taxon>Chlorophyta</taxon>
        <taxon>core chlorophytes</taxon>
        <taxon>Chlorophyceae</taxon>
        <taxon>CS clade</taxon>
        <taxon>Chlamydomonadales</taxon>
        <taxon>Chlamydomonadaceae</taxon>
        <taxon>Chlamydomonas</taxon>
    </lineage>
</organism>
<dbReference type="GO" id="GO:0006869">
    <property type="term" value="P:lipid transport"/>
    <property type="evidence" value="ECO:0007669"/>
    <property type="project" value="UniProtKB-KW"/>
</dbReference>
<evidence type="ECO:0000256" key="3">
    <source>
        <dbReference type="ARBA" id="ARBA00023055"/>
    </source>
</evidence>
<feature type="domain" description="SMP-LTD" evidence="8">
    <location>
        <begin position="72"/>
        <end position="281"/>
    </location>
</feature>
<evidence type="ECO:0000256" key="6">
    <source>
        <dbReference type="SAM" id="SignalP"/>
    </source>
</evidence>
<evidence type="ECO:0000259" key="7">
    <source>
        <dbReference type="PROSITE" id="PS50004"/>
    </source>
</evidence>
<name>A0A7R9YTK8_9CHLO</name>
<evidence type="ECO:0000256" key="5">
    <source>
        <dbReference type="ARBA" id="ARBA00023136"/>
    </source>
</evidence>
<keyword evidence="5" id="KW-0472">Membrane</keyword>
<dbReference type="AlphaFoldDB" id="A0A7R9YTK8"/>
<dbReference type="InterPro" id="IPR045050">
    <property type="entry name" value="Synaptotagmin_plant"/>
</dbReference>
<comment type="subcellular location">
    <subcellularLocation>
        <location evidence="1">Membrane</location>
    </subcellularLocation>
</comment>
<dbReference type="InterPro" id="IPR000008">
    <property type="entry name" value="C2_dom"/>
</dbReference>
<keyword evidence="2" id="KW-0813">Transport</keyword>
<dbReference type="GO" id="GO:0008289">
    <property type="term" value="F:lipid binding"/>
    <property type="evidence" value="ECO:0007669"/>
    <property type="project" value="UniProtKB-KW"/>
</dbReference>
<keyword evidence="6" id="KW-0732">Signal</keyword>
<feature type="signal peptide" evidence="6">
    <location>
        <begin position="1"/>
        <end position="15"/>
    </location>
</feature>
<dbReference type="CDD" id="cd21677">
    <property type="entry name" value="SMP_SYT"/>
    <property type="match status" value="1"/>
</dbReference>
<dbReference type="PANTHER" id="PTHR10774:SF190">
    <property type="entry name" value="C2 CALCIUM_LIPID-BINDING ENDONUCLEASE_EXONUCLEASE_PHOSPHATASE-RELATED"/>
    <property type="match status" value="1"/>
</dbReference>
<accession>A0A7R9YTK8</accession>
<feature type="domain" description="C2" evidence="7">
    <location>
        <begin position="272"/>
        <end position="386"/>
    </location>
</feature>
<dbReference type="Gene3D" id="2.60.40.150">
    <property type="entry name" value="C2 domain"/>
    <property type="match status" value="2"/>
</dbReference>
<dbReference type="PROSITE" id="PS51847">
    <property type="entry name" value="SMP"/>
    <property type="match status" value="1"/>
</dbReference>
<proteinExistence type="predicted"/>
<dbReference type="GO" id="GO:0005783">
    <property type="term" value="C:endoplasmic reticulum"/>
    <property type="evidence" value="ECO:0007669"/>
    <property type="project" value="TreeGrafter"/>
</dbReference>
<dbReference type="CDD" id="cd00030">
    <property type="entry name" value="C2"/>
    <property type="match status" value="2"/>
</dbReference>
<evidence type="ECO:0000256" key="2">
    <source>
        <dbReference type="ARBA" id="ARBA00022448"/>
    </source>
</evidence>
<keyword evidence="4" id="KW-0446">Lipid-binding</keyword>
<reference evidence="9" key="1">
    <citation type="submission" date="2021-01" db="EMBL/GenBank/DDBJ databases">
        <authorList>
            <person name="Corre E."/>
            <person name="Pelletier E."/>
            <person name="Niang G."/>
            <person name="Scheremetjew M."/>
            <person name="Finn R."/>
            <person name="Kale V."/>
            <person name="Holt S."/>
            <person name="Cochrane G."/>
            <person name="Meng A."/>
            <person name="Brown T."/>
            <person name="Cohen L."/>
        </authorList>
    </citation>
    <scope>NUCLEOTIDE SEQUENCE</scope>
    <source>
        <strain evidence="9">CCMP219</strain>
    </source>
</reference>
<evidence type="ECO:0008006" key="10">
    <source>
        <dbReference type="Google" id="ProtNLM"/>
    </source>
</evidence>
<dbReference type="EMBL" id="HBEC01012065">
    <property type="protein sequence ID" value="CAD8285514.1"/>
    <property type="molecule type" value="Transcribed_RNA"/>
</dbReference>
<gene>
    <name evidence="9" type="ORF">CEUR00632_LOCUS5552</name>
</gene>
<dbReference type="SMART" id="SM00239">
    <property type="entry name" value="C2"/>
    <property type="match status" value="2"/>
</dbReference>
<dbReference type="PROSITE" id="PS50004">
    <property type="entry name" value="C2"/>
    <property type="match status" value="2"/>
</dbReference>
<dbReference type="GO" id="GO:0016020">
    <property type="term" value="C:membrane"/>
    <property type="evidence" value="ECO:0007669"/>
    <property type="project" value="UniProtKB-SubCell"/>
</dbReference>
<sequence>MLGVAFGLGLGTVAGLSVGPQIFGRVYKPKDYYVLDETADLDEDVQTQENAPVTPEMRRLLEFAEPWTTEPDFQRVSMINRCIKTMWPGLSKAIMEEVLKVVKQQLDVQVFKKFAMVENIVLGSMSMNPAAGPDSYGKYVSGKDFFVGDIPPRLGGFKVYDTSDDEGLFELALLWGSNCKFNVGAFIRLGPVRLYVPVEVSNLHFKADVRITLKPLVEVIPCVGGVAISLLRVPHVDFKLSIIGGVDLMALPVIKDGVRLALRLALNQLMVLPNAMSFPIMPNFGLAKPPKGALNVRLLSADVTKGKELYCVMNTRPSRFRTSNISRAHKGTVEWGEEFNFIIDDPQEQVLHMELWEDVLGADKLLGYGYLPLGTTDMSRLRQGEDVPVFEPAQFVKVPMEEHKCAIPLEKVYEEGVKSVLGVLSKTKKPGERSLASAAALREKGDELGAAAEERGNAKDAMCGTVYVKVRFIPFFQPVTDEEEEAKKDATVIQLPSTRTCTHNVSDKLKGVLTVHLMRCINLKGENPNSYVRILLSDEDADESVISSVVVSQNSPRYNQKFDFVMINAGSTLHLTVYNKANLTSNVLNTINVFNKKKGVDRDKVIGKLHIPVVDIARNGAMKDIWTLQDTERGQVEMVLSWQTFYFEES</sequence>